<feature type="compositionally biased region" description="Basic and acidic residues" evidence="8">
    <location>
        <begin position="184"/>
        <end position="194"/>
    </location>
</feature>
<dbReference type="InterPro" id="IPR039362">
    <property type="entry name" value="ATG29_sf"/>
</dbReference>
<evidence type="ECO:0000313" key="10">
    <source>
        <dbReference type="EMBL" id="KAK5163388.1"/>
    </source>
</evidence>
<feature type="compositionally biased region" description="Acidic residues" evidence="8">
    <location>
        <begin position="309"/>
        <end position="319"/>
    </location>
</feature>
<dbReference type="GO" id="GO:0015031">
    <property type="term" value="P:protein transport"/>
    <property type="evidence" value="ECO:0007669"/>
    <property type="project" value="UniProtKB-KW"/>
</dbReference>
<feature type="region of interest" description="Disordered" evidence="8">
    <location>
        <begin position="449"/>
        <end position="474"/>
    </location>
</feature>
<dbReference type="AlphaFoldDB" id="A0AAV9NUK1"/>
<dbReference type="FunFam" id="1.10.10.2570:FF:000001">
    <property type="entry name" value="Autophagy-related protein 29"/>
    <property type="match status" value="1"/>
</dbReference>
<feature type="region of interest" description="Disordered" evidence="8">
    <location>
        <begin position="143"/>
        <end position="429"/>
    </location>
</feature>
<dbReference type="PANTHER" id="PTHR40012">
    <property type="entry name" value="AUTOPHAGY-RELATED PROTEIN 29"/>
    <property type="match status" value="1"/>
</dbReference>
<comment type="subcellular location">
    <subcellularLocation>
        <location evidence="1">Preautophagosomal structure</location>
    </subcellularLocation>
</comment>
<evidence type="ECO:0000256" key="6">
    <source>
        <dbReference type="ARBA" id="ARBA00023006"/>
    </source>
</evidence>
<gene>
    <name evidence="10" type="ORF">LTR77_010761</name>
</gene>
<keyword evidence="4" id="KW-0813">Transport</keyword>
<feature type="compositionally biased region" description="Low complexity" evidence="8">
    <location>
        <begin position="364"/>
        <end position="376"/>
    </location>
</feature>
<dbReference type="Pfam" id="PF18388">
    <property type="entry name" value="ATG29_N"/>
    <property type="match status" value="1"/>
</dbReference>
<dbReference type="Proteomes" id="UP001337655">
    <property type="component" value="Unassembled WGS sequence"/>
</dbReference>
<evidence type="ECO:0000256" key="8">
    <source>
        <dbReference type="SAM" id="MobiDB-lite"/>
    </source>
</evidence>
<feature type="domain" description="Atg29 N-terminal" evidence="9">
    <location>
        <begin position="62"/>
        <end position="115"/>
    </location>
</feature>
<reference evidence="10 11" key="1">
    <citation type="submission" date="2023-08" db="EMBL/GenBank/DDBJ databases">
        <title>Black Yeasts Isolated from many extreme environments.</title>
        <authorList>
            <person name="Coleine C."/>
            <person name="Stajich J.E."/>
            <person name="Selbmann L."/>
        </authorList>
    </citation>
    <scope>NUCLEOTIDE SEQUENCE [LARGE SCALE GENOMIC DNA]</scope>
    <source>
        <strain evidence="10 11">CCFEE 5935</strain>
    </source>
</reference>
<evidence type="ECO:0000313" key="11">
    <source>
        <dbReference type="Proteomes" id="UP001337655"/>
    </source>
</evidence>
<evidence type="ECO:0000256" key="4">
    <source>
        <dbReference type="ARBA" id="ARBA00022448"/>
    </source>
</evidence>
<evidence type="ECO:0000256" key="1">
    <source>
        <dbReference type="ARBA" id="ARBA00004329"/>
    </source>
</evidence>
<dbReference type="RefSeq" id="XP_064653882.1">
    <property type="nucleotide sequence ID" value="XM_064807978.1"/>
</dbReference>
<evidence type="ECO:0000256" key="7">
    <source>
        <dbReference type="ARBA" id="ARBA00060351"/>
    </source>
</evidence>
<dbReference type="PANTHER" id="PTHR40012:SF1">
    <property type="entry name" value="AUTOPHAGY-RELATED PROTEIN 29"/>
    <property type="match status" value="1"/>
</dbReference>
<proteinExistence type="inferred from homology"/>
<feature type="compositionally biased region" description="Polar residues" evidence="8">
    <location>
        <begin position="1"/>
        <end position="14"/>
    </location>
</feature>
<keyword evidence="6" id="KW-0072">Autophagy</keyword>
<comment type="similarity">
    <text evidence="2">Belongs to the ATG29 family.</text>
</comment>
<evidence type="ECO:0000256" key="3">
    <source>
        <dbReference type="ARBA" id="ARBA00013784"/>
    </source>
</evidence>
<name>A0AAV9NUK1_9PEZI</name>
<feature type="compositionally biased region" description="Polar residues" evidence="8">
    <location>
        <begin position="383"/>
        <end position="404"/>
    </location>
</feature>
<accession>A0AAV9NUK1</accession>
<evidence type="ECO:0000259" key="9">
    <source>
        <dbReference type="Pfam" id="PF18388"/>
    </source>
</evidence>
<evidence type="ECO:0000256" key="5">
    <source>
        <dbReference type="ARBA" id="ARBA00022927"/>
    </source>
</evidence>
<dbReference type="InterPro" id="IPR040666">
    <property type="entry name" value="Atg29_N"/>
</dbReference>
<protein>
    <recommendedName>
        <fullName evidence="3">Autophagy-related protein 29</fullName>
    </recommendedName>
</protein>
<dbReference type="EMBL" id="JAVRRT010000026">
    <property type="protein sequence ID" value="KAK5163388.1"/>
    <property type="molecule type" value="Genomic_DNA"/>
</dbReference>
<evidence type="ECO:0000256" key="2">
    <source>
        <dbReference type="ARBA" id="ARBA00010082"/>
    </source>
</evidence>
<organism evidence="10 11">
    <name type="scientific">Saxophila tyrrhenica</name>
    <dbReference type="NCBI Taxonomy" id="1690608"/>
    <lineage>
        <taxon>Eukaryota</taxon>
        <taxon>Fungi</taxon>
        <taxon>Dikarya</taxon>
        <taxon>Ascomycota</taxon>
        <taxon>Pezizomycotina</taxon>
        <taxon>Dothideomycetes</taxon>
        <taxon>Dothideomycetidae</taxon>
        <taxon>Mycosphaerellales</taxon>
        <taxon>Extremaceae</taxon>
        <taxon>Saxophila</taxon>
    </lineage>
</organism>
<dbReference type="GeneID" id="89932086"/>
<sequence length="474" mass="51004">MSPSSSTAPRTETPQRTKTHSRHPSTTTTRLPDSRHPDSSPQQSSYPDHRTITTAVRSPAHYTVFIRLPFQRGDFQDPPLVDWNATKDKALWKLISGGSGTKDINWEDLSHRFNVSISFLLQQAAWLSERHFERMRKQVQRIGASANPVPSPVPTRSEEVAGQSSSRPGSAEATVGSRSGGVTMERKGSRESQKRSSLLSRKSTPLQIAEESKVPPSPRTQRPGVSRTPSTSTVTQSRAFASGSRRPSQTYSRSNLTSKRPTTAEEDDSALGHDGTSESESEDEPSRRPPWHRSPLSKTPPMGTLSSDGDVEDDDDDDSGGFLPFAARPDDEDDPTATLTTPPSQQPTSNRPAASSTSRPQPPDSSASSNTSSQPSNPGPPRTAQTTLSSPDTLSPQQRAQLSRLSPRYRNAVSGSEGSPSMGSSFSDLDDLSVTQSALEEALMSRVQHGGSIGMGLGSLVRRGRGNGGRNGNG</sequence>
<dbReference type="InterPro" id="IPR039113">
    <property type="entry name" value="ATG29"/>
</dbReference>
<dbReference type="Gene3D" id="1.10.10.2570">
    <property type="match status" value="1"/>
</dbReference>
<comment type="function">
    <text evidence="7">Plays a role in autophagy. Functions at the preautophagosomal structure (PAS) in order to form normal autophagosomes under starvation conditions. Also plays a role in mitophagy and regulation of filamentous growth.</text>
</comment>
<feature type="compositionally biased region" description="Low complexity" evidence="8">
    <location>
        <begin position="414"/>
        <end position="427"/>
    </location>
</feature>
<keyword evidence="5" id="KW-0653">Protein transport</keyword>
<dbReference type="GO" id="GO:0000407">
    <property type="term" value="C:phagophore assembly site"/>
    <property type="evidence" value="ECO:0007669"/>
    <property type="project" value="UniProtKB-SubCell"/>
</dbReference>
<feature type="region of interest" description="Disordered" evidence="8">
    <location>
        <begin position="1"/>
        <end position="49"/>
    </location>
</feature>
<feature type="compositionally biased region" description="Low complexity" evidence="8">
    <location>
        <begin position="336"/>
        <end position="352"/>
    </location>
</feature>
<comment type="caution">
    <text evidence="10">The sequence shown here is derived from an EMBL/GenBank/DDBJ whole genome shotgun (WGS) entry which is preliminary data.</text>
</comment>
<feature type="compositionally biased region" description="Polar residues" evidence="8">
    <location>
        <begin position="227"/>
        <end position="261"/>
    </location>
</feature>
<dbReference type="GO" id="GO:0000045">
    <property type="term" value="P:autophagosome assembly"/>
    <property type="evidence" value="ECO:0007669"/>
    <property type="project" value="InterPro"/>
</dbReference>
<keyword evidence="11" id="KW-1185">Reference proteome</keyword>